<evidence type="ECO:0000313" key="3">
    <source>
        <dbReference type="EMBL" id="WAM34292.1"/>
    </source>
</evidence>
<keyword evidence="1" id="KW-0315">Glutamine amidotransferase</keyword>
<dbReference type="Gene3D" id="3.40.50.880">
    <property type="match status" value="1"/>
</dbReference>
<dbReference type="RefSeq" id="WP_045170391.1">
    <property type="nucleotide sequence ID" value="NZ_CP113865.1"/>
</dbReference>
<proteinExistence type="predicted"/>
<name>A0ABY7BQT6_9FIRM</name>
<dbReference type="Proteomes" id="UP001164909">
    <property type="component" value="Chromosome"/>
</dbReference>
<gene>
    <name evidence="3" type="ORF">OTK00_000476</name>
</gene>
<dbReference type="PROSITE" id="PS51273">
    <property type="entry name" value="GATASE_TYPE_1"/>
    <property type="match status" value="1"/>
</dbReference>
<dbReference type="Pfam" id="PF00117">
    <property type="entry name" value="GATase"/>
    <property type="match status" value="1"/>
</dbReference>
<accession>A0ABY7BQT6</accession>
<evidence type="ECO:0000256" key="1">
    <source>
        <dbReference type="ARBA" id="ARBA00022962"/>
    </source>
</evidence>
<dbReference type="EMBL" id="CP113865">
    <property type="protein sequence ID" value="WAM34292.1"/>
    <property type="molecule type" value="Genomic_DNA"/>
</dbReference>
<dbReference type="PRINTS" id="PR00096">
    <property type="entry name" value="GATASE"/>
</dbReference>
<dbReference type="PRINTS" id="PR00097">
    <property type="entry name" value="ANTSNTHASEII"/>
</dbReference>
<dbReference type="PANTHER" id="PTHR43418">
    <property type="entry name" value="MULTIFUNCTIONAL TRYPTOPHAN BIOSYNTHESIS PROTEIN-RELATED"/>
    <property type="match status" value="1"/>
</dbReference>
<feature type="domain" description="Glutamine amidotransferase" evidence="2">
    <location>
        <begin position="3"/>
        <end position="186"/>
    </location>
</feature>
<protein>
    <submittedName>
        <fullName evidence="3">Aminodeoxychorismate/anthranilate synthase component II</fullName>
    </submittedName>
</protein>
<dbReference type="CDD" id="cd01743">
    <property type="entry name" value="GATase1_Anthranilate_Synthase"/>
    <property type="match status" value="1"/>
</dbReference>
<reference evidence="3" key="1">
    <citation type="submission" date="2022-12" db="EMBL/GenBank/DDBJ databases">
        <authorList>
            <person name="Bing R.G."/>
            <person name="Willard D.J."/>
            <person name="Manesh M.J.H."/>
            <person name="Laemthong T."/>
            <person name="Crosby J.R."/>
            <person name="Kelly R.M."/>
        </authorList>
    </citation>
    <scope>NUCLEOTIDE SEQUENCE</scope>
    <source>
        <strain evidence="3">DSM 8990</strain>
    </source>
</reference>
<dbReference type="SUPFAM" id="SSF52317">
    <property type="entry name" value="Class I glutamine amidotransferase-like"/>
    <property type="match status" value="1"/>
</dbReference>
<dbReference type="NCBIfam" id="TIGR00566">
    <property type="entry name" value="trpG_papA"/>
    <property type="match status" value="1"/>
</dbReference>
<dbReference type="PANTHER" id="PTHR43418:SF4">
    <property type="entry name" value="MULTIFUNCTIONAL TRYPTOPHAN BIOSYNTHESIS PROTEIN"/>
    <property type="match status" value="1"/>
</dbReference>
<dbReference type="InterPro" id="IPR029062">
    <property type="entry name" value="Class_I_gatase-like"/>
</dbReference>
<evidence type="ECO:0000259" key="2">
    <source>
        <dbReference type="Pfam" id="PF00117"/>
    </source>
</evidence>
<dbReference type="InterPro" id="IPR017926">
    <property type="entry name" value="GATASE"/>
</dbReference>
<keyword evidence="4" id="KW-1185">Reference proteome</keyword>
<dbReference type="PRINTS" id="PR00099">
    <property type="entry name" value="CPSGATASE"/>
</dbReference>
<evidence type="ECO:0000313" key="4">
    <source>
        <dbReference type="Proteomes" id="UP001164909"/>
    </source>
</evidence>
<dbReference type="InterPro" id="IPR050472">
    <property type="entry name" value="Anth_synth/Amidotransfase"/>
</dbReference>
<organism evidence="3 4">
    <name type="scientific">Caldicellulosiruptor morganii</name>
    <dbReference type="NCBI Taxonomy" id="1387555"/>
    <lineage>
        <taxon>Bacteria</taxon>
        <taxon>Bacillati</taxon>
        <taxon>Bacillota</taxon>
        <taxon>Bacillota incertae sedis</taxon>
        <taxon>Caldicellulosiruptorales</taxon>
        <taxon>Caldicellulosiruptoraceae</taxon>
        <taxon>Caldicellulosiruptor</taxon>
    </lineage>
</organism>
<sequence length="188" mass="21501">MVLIVDSFDSFTYNLYNYFLRLGVRTVVKNRDEIDIGFIYSLNPSHIVLSPGPGRPDDDRILFEIIHHFKETKSILGVCLGHQAIGMYFGAKLAKAKRPMHGIVDTINHDKQGLFRNLKSPLNVTRYHSLILEKDSIKNTDLVITAYTKDGEVMGIRHRIYRIEGVQFHPESIATEQGLLMLENFLRG</sequence>
<dbReference type="InterPro" id="IPR006221">
    <property type="entry name" value="TrpG/PapA_dom"/>
</dbReference>